<comment type="caution">
    <text evidence="3">The sequence shown here is derived from an EMBL/GenBank/DDBJ whole genome shotgun (WGS) entry which is preliminary data.</text>
</comment>
<feature type="transmembrane region" description="Helical" evidence="1">
    <location>
        <begin position="29"/>
        <end position="51"/>
    </location>
</feature>
<dbReference type="Proteomes" id="UP001159641">
    <property type="component" value="Unassembled WGS sequence"/>
</dbReference>
<evidence type="ECO:0000313" key="3">
    <source>
        <dbReference type="EMBL" id="KAJ8785627.1"/>
    </source>
</evidence>
<protein>
    <submittedName>
        <fullName evidence="3">Uncharacterized protein</fullName>
    </submittedName>
</protein>
<organism evidence="3 4">
    <name type="scientific">Eschrichtius robustus</name>
    <name type="common">California gray whale</name>
    <name type="synonym">Eschrichtius gibbosus</name>
    <dbReference type="NCBI Taxonomy" id="9764"/>
    <lineage>
        <taxon>Eukaryota</taxon>
        <taxon>Metazoa</taxon>
        <taxon>Chordata</taxon>
        <taxon>Craniata</taxon>
        <taxon>Vertebrata</taxon>
        <taxon>Euteleostomi</taxon>
        <taxon>Mammalia</taxon>
        <taxon>Eutheria</taxon>
        <taxon>Laurasiatheria</taxon>
        <taxon>Artiodactyla</taxon>
        <taxon>Whippomorpha</taxon>
        <taxon>Cetacea</taxon>
        <taxon>Mysticeti</taxon>
        <taxon>Eschrichtiidae</taxon>
        <taxon>Eschrichtius</taxon>
    </lineage>
</organism>
<feature type="chain" id="PRO_5044204525" evidence="2">
    <location>
        <begin position="17"/>
        <end position="103"/>
    </location>
</feature>
<sequence length="103" mass="11467">MFACLAFLETLGGITAVSTFNGIYSATVAWYKGFVFLLSAVLLLIPAISLCHVTREKMEYRLFMYCLNRCLICFGSAVKCISRNAGSYVLLIQEESSEDTSDR</sequence>
<feature type="signal peptide" evidence="2">
    <location>
        <begin position="1"/>
        <end position="16"/>
    </location>
</feature>
<evidence type="ECO:0000313" key="4">
    <source>
        <dbReference type="Proteomes" id="UP001159641"/>
    </source>
</evidence>
<keyword evidence="2" id="KW-0732">Signal</keyword>
<keyword evidence="1" id="KW-0812">Transmembrane</keyword>
<reference evidence="3 4" key="1">
    <citation type="submission" date="2022-11" db="EMBL/GenBank/DDBJ databases">
        <title>Whole genome sequence of Eschrichtius robustus ER-17-0199.</title>
        <authorList>
            <person name="Bruniche-Olsen A."/>
            <person name="Black A.N."/>
            <person name="Fields C.J."/>
            <person name="Walden K."/>
            <person name="Dewoody J.A."/>
        </authorList>
    </citation>
    <scope>NUCLEOTIDE SEQUENCE [LARGE SCALE GENOMIC DNA]</scope>
    <source>
        <strain evidence="3">ER-17-0199</strain>
        <tissue evidence="3">Blubber</tissue>
    </source>
</reference>
<keyword evidence="1" id="KW-1133">Transmembrane helix</keyword>
<name>A0AB34GYQ5_ESCRO</name>
<keyword evidence="4" id="KW-1185">Reference proteome</keyword>
<proteinExistence type="predicted"/>
<dbReference type="EMBL" id="JAIQCJ010002014">
    <property type="protein sequence ID" value="KAJ8785627.1"/>
    <property type="molecule type" value="Genomic_DNA"/>
</dbReference>
<evidence type="ECO:0000256" key="1">
    <source>
        <dbReference type="SAM" id="Phobius"/>
    </source>
</evidence>
<evidence type="ECO:0000256" key="2">
    <source>
        <dbReference type="SAM" id="SignalP"/>
    </source>
</evidence>
<accession>A0AB34GYQ5</accession>
<gene>
    <name evidence="3" type="ORF">J1605_007224</name>
</gene>
<dbReference type="AlphaFoldDB" id="A0AB34GYQ5"/>
<keyword evidence="1" id="KW-0472">Membrane</keyword>